<evidence type="ECO:0000313" key="1">
    <source>
        <dbReference type="EMBL" id="RDS78722.1"/>
    </source>
</evidence>
<dbReference type="RefSeq" id="WP_230474990.1">
    <property type="nucleotide sequence ID" value="NZ_QRBE01000035.1"/>
</dbReference>
<gene>
    <name evidence="1" type="ORF">DWU98_21440</name>
</gene>
<feature type="non-terminal residue" evidence="1">
    <location>
        <position position="1"/>
    </location>
</feature>
<reference evidence="1 2" key="1">
    <citation type="submission" date="2018-07" db="EMBL/GenBank/DDBJ databases">
        <title>Dyella monticola sp. nov. and Dyella psychrodurans sp. nov. isolated from monsoon evergreen broad-leaved forest soil of Dinghu Mountain, China.</title>
        <authorList>
            <person name="Gao Z."/>
            <person name="Qiu L."/>
        </authorList>
    </citation>
    <scope>NUCLEOTIDE SEQUENCE [LARGE SCALE GENOMIC DNA]</scope>
    <source>
        <strain evidence="1 2">4G-K06</strain>
    </source>
</reference>
<accession>A0A370WRI0</accession>
<dbReference type="AlphaFoldDB" id="A0A370WRI0"/>
<keyword evidence="2" id="KW-1185">Reference proteome</keyword>
<dbReference type="Proteomes" id="UP000254258">
    <property type="component" value="Unassembled WGS sequence"/>
</dbReference>
<name>A0A370WRI0_9GAMM</name>
<proteinExistence type="predicted"/>
<organism evidence="1 2">
    <name type="scientific">Dyella monticola</name>
    <dbReference type="NCBI Taxonomy" id="1927958"/>
    <lineage>
        <taxon>Bacteria</taxon>
        <taxon>Pseudomonadati</taxon>
        <taxon>Pseudomonadota</taxon>
        <taxon>Gammaproteobacteria</taxon>
        <taxon>Lysobacterales</taxon>
        <taxon>Rhodanobacteraceae</taxon>
        <taxon>Dyella</taxon>
    </lineage>
</organism>
<evidence type="ECO:0000313" key="2">
    <source>
        <dbReference type="Proteomes" id="UP000254258"/>
    </source>
</evidence>
<sequence length="178" mass="20265">LVARNFETCTFDFKDTKYFSHVEKKDALKPITSGDGCILDIHAMGNIYNADSDIWISVSSTHDLDQVIAYQGFFKNEAGEWVFNGKPMRTSFISFKHLSLGRIYREDGLILVGRQVEKSKDQKGTLLTFEGVHILRITQSYLVSMDMPFIFYTPKETRDDVIKDMVNLVGSVHVTTNP</sequence>
<protein>
    <submittedName>
        <fullName evidence="1">Uncharacterized protein</fullName>
    </submittedName>
</protein>
<comment type="caution">
    <text evidence="1">The sequence shown here is derived from an EMBL/GenBank/DDBJ whole genome shotgun (WGS) entry which is preliminary data.</text>
</comment>
<dbReference type="EMBL" id="QRBE01000035">
    <property type="protein sequence ID" value="RDS78722.1"/>
    <property type="molecule type" value="Genomic_DNA"/>
</dbReference>